<sequence>MPAHLTLERLSYATPDGVSLFDNLNLAFGAERTGLVGRNGVGKTTLLRLITGELTPVSGSVAVRGAIGVLRQAMSPPEGATVADLLGVRADIDRQVRIEESRGAEDDFANALWDLESRIEQALAAVGMVGQHVDREAATLSGGEATRLALAGLLIQAPDLILLDEPTNNLDAEARAMVARVLAGWKGGAIVISHDRALLREMDRIVELSGLGAKVYGGNYDLYLERKAQEAAAAEQGLASAERTVARVAREAQGAREKKARRDAAGKRFAASGSAPKILLGAMAERAETSGAREGRLAEKLAQQAGAELAEAQGKVERLRRLAFDLPPSGLAAGKGVLAFEDVTFRHPGGPVLAFDFRMTGPERVAVTGPNGAGKTTLIRLATGALAPVSGRVSLGVRAALLDQKTAMLGDDETLVAAFRRLNPTASDNGARAALARFLFRNVAGDKRVGSLSGGERLRAALACVLCAEAPPQLLILDEPSNHLDLDSLAAIEAALRGYDGALLVVSHDRDFLAAIGVAREIVLHPSLPAGEGVSAAEG</sequence>
<dbReference type="InterPro" id="IPR027417">
    <property type="entry name" value="P-loop_NTPase"/>
</dbReference>
<proteinExistence type="predicted"/>
<organism evidence="6 7">
    <name type="scientific">Phenylobacterium ferrooxidans</name>
    <dbReference type="NCBI Taxonomy" id="2982689"/>
    <lineage>
        <taxon>Bacteria</taxon>
        <taxon>Pseudomonadati</taxon>
        <taxon>Pseudomonadota</taxon>
        <taxon>Alphaproteobacteria</taxon>
        <taxon>Caulobacterales</taxon>
        <taxon>Caulobacteraceae</taxon>
        <taxon>Phenylobacterium</taxon>
    </lineage>
</organism>
<keyword evidence="7" id="KW-1185">Reference proteome</keyword>
<name>A0ABW6CWJ3_9CAUL</name>
<dbReference type="PANTHER" id="PTHR19211:SF6">
    <property type="entry name" value="BLL7188 PROTEIN"/>
    <property type="match status" value="1"/>
</dbReference>
<keyword evidence="1" id="KW-0677">Repeat</keyword>
<dbReference type="InterPro" id="IPR003439">
    <property type="entry name" value="ABC_transporter-like_ATP-bd"/>
</dbReference>
<reference evidence="6 7" key="1">
    <citation type="submission" date="2022-09" db="EMBL/GenBank/DDBJ databases">
        <title>New species of Phenylobacterium.</title>
        <authorList>
            <person name="Mieszkin S."/>
        </authorList>
    </citation>
    <scope>NUCLEOTIDE SEQUENCE [LARGE SCALE GENOMIC DNA]</scope>
    <source>
        <strain evidence="6 7">HK31-G</strain>
    </source>
</reference>
<keyword evidence="2" id="KW-0547">Nucleotide-binding</keyword>
<dbReference type="RefSeq" id="WP_377371512.1">
    <property type="nucleotide sequence ID" value="NZ_JAOTJD010000051.1"/>
</dbReference>
<feature type="coiled-coil region" evidence="4">
    <location>
        <begin position="224"/>
        <end position="258"/>
    </location>
</feature>
<dbReference type="Proteomes" id="UP001598130">
    <property type="component" value="Unassembled WGS sequence"/>
</dbReference>
<dbReference type="Pfam" id="PF00005">
    <property type="entry name" value="ABC_tran"/>
    <property type="match status" value="2"/>
</dbReference>
<dbReference type="GO" id="GO:0005524">
    <property type="term" value="F:ATP binding"/>
    <property type="evidence" value="ECO:0007669"/>
    <property type="project" value="UniProtKB-KW"/>
</dbReference>
<evidence type="ECO:0000256" key="3">
    <source>
        <dbReference type="ARBA" id="ARBA00022840"/>
    </source>
</evidence>
<feature type="domain" description="ABC transporter" evidence="5">
    <location>
        <begin position="5"/>
        <end position="236"/>
    </location>
</feature>
<evidence type="ECO:0000313" key="6">
    <source>
        <dbReference type="EMBL" id="MFD3266240.1"/>
    </source>
</evidence>
<dbReference type="PROSITE" id="PS00211">
    <property type="entry name" value="ABC_TRANSPORTER_1"/>
    <property type="match status" value="1"/>
</dbReference>
<evidence type="ECO:0000256" key="2">
    <source>
        <dbReference type="ARBA" id="ARBA00022741"/>
    </source>
</evidence>
<dbReference type="InterPro" id="IPR003593">
    <property type="entry name" value="AAA+_ATPase"/>
</dbReference>
<dbReference type="InterPro" id="IPR017871">
    <property type="entry name" value="ABC_transporter-like_CS"/>
</dbReference>
<dbReference type="SUPFAM" id="SSF52540">
    <property type="entry name" value="P-loop containing nucleoside triphosphate hydrolases"/>
    <property type="match status" value="2"/>
</dbReference>
<dbReference type="CDD" id="cd03221">
    <property type="entry name" value="ABCF_EF-3"/>
    <property type="match status" value="2"/>
</dbReference>
<dbReference type="EMBL" id="JAOTJD010000051">
    <property type="protein sequence ID" value="MFD3266240.1"/>
    <property type="molecule type" value="Genomic_DNA"/>
</dbReference>
<comment type="caution">
    <text evidence="6">The sequence shown here is derived from an EMBL/GenBank/DDBJ whole genome shotgun (WGS) entry which is preliminary data.</text>
</comment>
<gene>
    <name evidence="6" type="ORF">OCL97_20035</name>
</gene>
<dbReference type="Gene3D" id="3.40.50.300">
    <property type="entry name" value="P-loop containing nucleotide triphosphate hydrolases"/>
    <property type="match status" value="2"/>
</dbReference>
<evidence type="ECO:0000313" key="7">
    <source>
        <dbReference type="Proteomes" id="UP001598130"/>
    </source>
</evidence>
<feature type="domain" description="ABC transporter" evidence="5">
    <location>
        <begin position="317"/>
        <end position="539"/>
    </location>
</feature>
<protein>
    <submittedName>
        <fullName evidence="6">ATP-binding cassette domain-containing protein</fullName>
    </submittedName>
</protein>
<dbReference type="PROSITE" id="PS50893">
    <property type="entry name" value="ABC_TRANSPORTER_2"/>
    <property type="match status" value="2"/>
</dbReference>
<dbReference type="InterPro" id="IPR050611">
    <property type="entry name" value="ABCF"/>
</dbReference>
<dbReference type="SMART" id="SM00382">
    <property type="entry name" value="AAA"/>
    <property type="match status" value="2"/>
</dbReference>
<evidence type="ECO:0000256" key="4">
    <source>
        <dbReference type="SAM" id="Coils"/>
    </source>
</evidence>
<evidence type="ECO:0000256" key="1">
    <source>
        <dbReference type="ARBA" id="ARBA00022737"/>
    </source>
</evidence>
<keyword evidence="3 6" id="KW-0067">ATP-binding</keyword>
<keyword evidence="4" id="KW-0175">Coiled coil</keyword>
<accession>A0ABW6CWJ3</accession>
<dbReference type="PANTHER" id="PTHR19211">
    <property type="entry name" value="ATP-BINDING TRANSPORT PROTEIN-RELATED"/>
    <property type="match status" value="1"/>
</dbReference>
<evidence type="ECO:0000259" key="5">
    <source>
        <dbReference type="PROSITE" id="PS50893"/>
    </source>
</evidence>